<feature type="compositionally biased region" description="Basic and acidic residues" evidence="4">
    <location>
        <begin position="1"/>
        <end position="20"/>
    </location>
</feature>
<keyword evidence="2" id="KW-0804">Transcription</keyword>
<feature type="compositionally biased region" description="Polar residues" evidence="4">
    <location>
        <begin position="718"/>
        <end position="729"/>
    </location>
</feature>
<feature type="non-terminal residue" evidence="5">
    <location>
        <position position="1"/>
    </location>
</feature>
<evidence type="ECO:0000256" key="1">
    <source>
        <dbReference type="ARBA" id="ARBA00023015"/>
    </source>
</evidence>
<feature type="compositionally biased region" description="Acidic residues" evidence="4">
    <location>
        <begin position="23"/>
        <end position="59"/>
    </location>
</feature>
<evidence type="ECO:0000256" key="2">
    <source>
        <dbReference type="ARBA" id="ARBA00023163"/>
    </source>
</evidence>
<evidence type="ECO:0000313" key="5">
    <source>
        <dbReference type="EMBL" id="CDW27936.1"/>
    </source>
</evidence>
<evidence type="ECO:0000256" key="4">
    <source>
        <dbReference type="SAM" id="MobiDB-lite"/>
    </source>
</evidence>
<feature type="region of interest" description="Disordered" evidence="4">
    <location>
        <begin position="1"/>
        <end position="64"/>
    </location>
</feature>
<protein>
    <submittedName>
        <fullName evidence="5">Putative LOC100876172 [Megachile rotundata]</fullName>
    </submittedName>
</protein>
<evidence type="ECO:0000256" key="3">
    <source>
        <dbReference type="ARBA" id="ARBA00023242"/>
    </source>
</evidence>
<feature type="region of interest" description="Disordered" evidence="4">
    <location>
        <begin position="710"/>
        <end position="729"/>
    </location>
</feature>
<sequence length="1037" mass="118508">QTRSREEMEKLDKTPEKELETFLGEETEEDDEDEDVDDDEEDEEEDVNPEEEEEEDEEELAKAMALAKEEEEIESVLESKAKKLNMNRTQVRTLLRQIVGSKEVINHSLEIAGDKDRSASVIEPRVTRTVAKSVAEVGGKLDWVLETIQSAQPNQKVNEDDTLVLVTQELPDDDKPEEDPEYDPETDDIEGEDDMEDSCMTPLSSIAQTPPCPKHLLESPSTSQQSYKMDNPNSVTDDEEQRRLTRSKTSLKEVSIEELEKKFIPPDITSDMYSTEMDEYSMFLQETFGYQEPVPTNSSTIQEEDPDFIYQDIEETADNQYEFKFDRSTKIPRKEVDDLISELLAEYEDSKKEKNKETKPQTTSTITTTATTSTTTDDSIDKKSVPSSSSTPFLSVDKPNVAIEYSEISDEHILRISQQMRQHTQLLLQMALLTSNNSQWSILNRECKSMFREIMNRSLNRRFSIYAQDNLFPSMKFLQDWEEGGKSPSVQCNEGKNKTKSKISKELVEAIGESTCFIYPYLLPSSALRSSYDKSYFSEAEDFLIVYGLDKYTGMSKKEVYRLITTHLMPSKNMNQIRWRIKNKRSKSDSNAINTYLHTGIIRQIEDPIIPYNSADVVPPKYCNSGELPEEWCVALHIHYDPSRASKHPMLTKSSINSPSSFKIRPIAKQGVLLYDSDKKESNVVDNRPECLRNIAPKPLHQELIEQKPTESCESDLPLNQQSQTSITRSPINPEKASYLSISPSKISAEDNPMDISHLPYGVMDTNESTLDDSSIQEAEAGDIFLCVQETLPLETCNIFFERLVKLTSEKTRAKPTDIFTELHSICEGYCDLQERLLDLLNVQDAMSLGPEVYFQYKVRNSAKKFLKKVSIIYKDDPVSMEMVVNGLQDIVSKDPSQLHYGELQTLAQNIFKSNLTLYNEFLSFLPNVILEDQVFTSQESEVDVIQDKAPPEFEKAFLPKQNDIEQGSDNCVCMCHTPEESIKKVHCVHCSLRFVNGQVYRKDGKITRSLQVAYKVVKDLTNVGNEVPRKKRRNIF</sequence>
<dbReference type="GO" id="GO:0003712">
    <property type="term" value="F:transcription coregulator activity"/>
    <property type="evidence" value="ECO:0007669"/>
    <property type="project" value="TreeGrafter"/>
</dbReference>
<dbReference type="GO" id="GO:0006355">
    <property type="term" value="P:regulation of DNA-templated transcription"/>
    <property type="evidence" value="ECO:0007669"/>
    <property type="project" value="TreeGrafter"/>
</dbReference>
<dbReference type="PROSITE" id="PS50330">
    <property type="entry name" value="UIM"/>
    <property type="match status" value="1"/>
</dbReference>
<accession>A0A0K2TRC3</accession>
<feature type="region of interest" description="Disordered" evidence="4">
    <location>
        <begin position="150"/>
        <end position="249"/>
    </location>
</feature>
<keyword evidence="3" id="KW-0539">Nucleus</keyword>
<dbReference type="InterPro" id="IPR052435">
    <property type="entry name" value="YY1-Transcr_Regul"/>
</dbReference>
<reference evidence="5" key="1">
    <citation type="submission" date="2014-05" db="EMBL/GenBank/DDBJ databases">
        <authorList>
            <person name="Chronopoulou M."/>
        </authorList>
    </citation>
    <scope>NUCLEOTIDE SEQUENCE</scope>
    <source>
        <tissue evidence="5">Whole organism</tissue>
    </source>
</reference>
<proteinExistence type="predicted"/>
<dbReference type="PANTHER" id="PTHR16088">
    <property type="entry name" value="YY1 ASSOCIATED PROTEIN-RELATED"/>
    <property type="match status" value="1"/>
</dbReference>
<dbReference type="GO" id="GO:0005634">
    <property type="term" value="C:nucleus"/>
    <property type="evidence" value="ECO:0007669"/>
    <property type="project" value="TreeGrafter"/>
</dbReference>
<organism evidence="5">
    <name type="scientific">Lepeophtheirus salmonis</name>
    <name type="common">Salmon louse</name>
    <name type="synonym">Caligus salmonis</name>
    <dbReference type="NCBI Taxonomy" id="72036"/>
    <lineage>
        <taxon>Eukaryota</taxon>
        <taxon>Metazoa</taxon>
        <taxon>Ecdysozoa</taxon>
        <taxon>Arthropoda</taxon>
        <taxon>Crustacea</taxon>
        <taxon>Multicrustacea</taxon>
        <taxon>Hexanauplia</taxon>
        <taxon>Copepoda</taxon>
        <taxon>Siphonostomatoida</taxon>
        <taxon>Caligidae</taxon>
        <taxon>Lepeophtheirus</taxon>
    </lineage>
</organism>
<feature type="compositionally biased region" description="Acidic residues" evidence="4">
    <location>
        <begin position="170"/>
        <end position="197"/>
    </location>
</feature>
<keyword evidence="1" id="KW-0805">Transcription regulation</keyword>
<feature type="compositionally biased region" description="Low complexity" evidence="4">
    <location>
        <begin position="362"/>
        <end position="377"/>
    </location>
</feature>
<feature type="compositionally biased region" description="Basic and acidic residues" evidence="4">
    <location>
        <begin position="349"/>
        <end position="359"/>
    </location>
</feature>
<name>A0A0K2TRC3_LEPSM</name>
<feature type="region of interest" description="Disordered" evidence="4">
    <location>
        <begin position="349"/>
        <end position="392"/>
    </location>
</feature>
<dbReference type="AlphaFoldDB" id="A0A0K2TRC3"/>
<dbReference type="EMBL" id="HACA01010575">
    <property type="protein sequence ID" value="CDW27936.1"/>
    <property type="molecule type" value="Transcribed_RNA"/>
</dbReference>
<dbReference type="InterPro" id="IPR003903">
    <property type="entry name" value="UIM_dom"/>
</dbReference>
<dbReference type="OrthoDB" id="6383045at2759"/>
<dbReference type="PANTHER" id="PTHR16088:SF3">
    <property type="entry name" value="GON-4-LIKE PROTEIN"/>
    <property type="match status" value="1"/>
</dbReference>
<feature type="compositionally biased region" description="Polar residues" evidence="4">
    <location>
        <begin position="219"/>
        <end position="235"/>
    </location>
</feature>